<dbReference type="OrthoDB" id="912098at2759"/>
<reference evidence="2" key="1">
    <citation type="submission" date="2018-05" db="EMBL/GenBank/DDBJ databases">
        <title>Draft genome of Mucuna pruriens seed.</title>
        <authorList>
            <person name="Nnadi N.E."/>
            <person name="Vos R."/>
            <person name="Hasami M.H."/>
            <person name="Devisetty U.K."/>
            <person name="Aguiy J.C."/>
        </authorList>
    </citation>
    <scope>NUCLEOTIDE SEQUENCE [LARGE SCALE GENOMIC DNA]</scope>
    <source>
        <strain evidence="2">JCA_2017</strain>
    </source>
</reference>
<comment type="caution">
    <text evidence="2">The sequence shown here is derived from an EMBL/GenBank/DDBJ whole genome shotgun (WGS) entry which is preliminary data.</text>
</comment>
<feature type="compositionally biased region" description="Polar residues" evidence="1">
    <location>
        <begin position="106"/>
        <end position="115"/>
    </location>
</feature>
<evidence type="ECO:0000313" key="2">
    <source>
        <dbReference type="EMBL" id="RDY12580.1"/>
    </source>
</evidence>
<name>A0A371IC60_MUCPR</name>
<gene>
    <name evidence="2" type="primary">CLE46</name>
    <name evidence="2" type="ORF">CR513_02601</name>
</gene>
<organism evidence="2 3">
    <name type="scientific">Mucuna pruriens</name>
    <name type="common">Velvet bean</name>
    <name type="synonym">Dolichos pruriens</name>
    <dbReference type="NCBI Taxonomy" id="157652"/>
    <lineage>
        <taxon>Eukaryota</taxon>
        <taxon>Viridiplantae</taxon>
        <taxon>Streptophyta</taxon>
        <taxon>Embryophyta</taxon>
        <taxon>Tracheophyta</taxon>
        <taxon>Spermatophyta</taxon>
        <taxon>Magnoliopsida</taxon>
        <taxon>eudicotyledons</taxon>
        <taxon>Gunneridae</taxon>
        <taxon>Pentapetalae</taxon>
        <taxon>rosids</taxon>
        <taxon>fabids</taxon>
        <taxon>Fabales</taxon>
        <taxon>Fabaceae</taxon>
        <taxon>Papilionoideae</taxon>
        <taxon>50 kb inversion clade</taxon>
        <taxon>NPAAA clade</taxon>
        <taxon>indigoferoid/millettioid clade</taxon>
        <taxon>Phaseoleae</taxon>
        <taxon>Mucuna</taxon>
    </lineage>
</organism>
<feature type="region of interest" description="Disordered" evidence="1">
    <location>
        <begin position="75"/>
        <end position="115"/>
    </location>
</feature>
<feature type="non-terminal residue" evidence="2">
    <location>
        <position position="1"/>
    </location>
</feature>
<evidence type="ECO:0000256" key="1">
    <source>
        <dbReference type="SAM" id="MobiDB-lite"/>
    </source>
</evidence>
<dbReference type="EMBL" id="QJKJ01000442">
    <property type="protein sequence ID" value="RDY12580.1"/>
    <property type="molecule type" value="Genomic_DNA"/>
</dbReference>
<sequence length="115" mass="12995">MEAMITREMITAYKNARDIPIKSSTLLFTRSMTQMRRQIFVHLLFAWLLLAASALNHVTASVQAMQSVHFKLRTLHASPKTQTGHPIPSWIKEKKNRKSPSGPNPIGNQHPPSKP</sequence>
<accession>A0A371IC60</accession>
<keyword evidence="3" id="KW-1185">Reference proteome</keyword>
<proteinExistence type="predicted"/>
<evidence type="ECO:0000313" key="3">
    <source>
        <dbReference type="Proteomes" id="UP000257109"/>
    </source>
</evidence>
<protein>
    <submittedName>
        <fullName evidence="2">CLAVATA3/ESR (CLE)-related protein 46</fullName>
    </submittedName>
</protein>
<dbReference type="Proteomes" id="UP000257109">
    <property type="component" value="Unassembled WGS sequence"/>
</dbReference>
<dbReference type="AlphaFoldDB" id="A0A371IC60"/>